<feature type="compositionally biased region" description="Polar residues" evidence="1">
    <location>
        <begin position="142"/>
        <end position="159"/>
    </location>
</feature>
<keyword evidence="2" id="KW-0732">Signal</keyword>
<keyword evidence="4" id="KW-1185">Reference proteome</keyword>
<dbReference type="EMBL" id="KZ301984">
    <property type="protein sequence ID" value="PFH51790.1"/>
    <property type="molecule type" value="Genomic_DNA"/>
</dbReference>
<accession>A0A2A9NVN4</accession>
<dbReference type="AlphaFoldDB" id="A0A2A9NVN4"/>
<dbReference type="OrthoDB" id="4991875at2759"/>
<evidence type="ECO:0000313" key="3">
    <source>
        <dbReference type="EMBL" id="PFH51790.1"/>
    </source>
</evidence>
<evidence type="ECO:0000256" key="2">
    <source>
        <dbReference type="SAM" id="SignalP"/>
    </source>
</evidence>
<organism evidence="3 4">
    <name type="scientific">Amanita thiersii Skay4041</name>
    <dbReference type="NCBI Taxonomy" id="703135"/>
    <lineage>
        <taxon>Eukaryota</taxon>
        <taxon>Fungi</taxon>
        <taxon>Dikarya</taxon>
        <taxon>Basidiomycota</taxon>
        <taxon>Agaricomycotina</taxon>
        <taxon>Agaricomycetes</taxon>
        <taxon>Agaricomycetidae</taxon>
        <taxon>Agaricales</taxon>
        <taxon>Pluteineae</taxon>
        <taxon>Amanitaceae</taxon>
        <taxon>Amanita</taxon>
    </lineage>
</organism>
<feature type="chain" id="PRO_5013015862" evidence="2">
    <location>
        <begin position="19"/>
        <end position="194"/>
    </location>
</feature>
<evidence type="ECO:0000313" key="4">
    <source>
        <dbReference type="Proteomes" id="UP000242287"/>
    </source>
</evidence>
<dbReference type="Proteomes" id="UP000242287">
    <property type="component" value="Unassembled WGS sequence"/>
</dbReference>
<gene>
    <name evidence="3" type="ORF">AMATHDRAFT_2703</name>
</gene>
<sequence>MFMFLSLALLAASRLALAEQLTTLNLPGFSQQSLSADFLSLDSQGRTVWAVQGVLLSGTATLVEGPGYASVDYKNDGDIVLVSLKQECSITGNTAVCSGNLNGAVETITNKFFHPVIVEVGTAPPTAPTAATSGGVSGTLKPGSTASAPKPTGSGSLNGTAAELSSNANEAALTMAPGFSTAWMTILVLISIII</sequence>
<reference evidence="3 4" key="1">
    <citation type="submission" date="2014-02" db="EMBL/GenBank/DDBJ databases">
        <title>Transposable element dynamics among asymbiotic and ectomycorrhizal Amanita fungi.</title>
        <authorList>
            <consortium name="DOE Joint Genome Institute"/>
            <person name="Hess J."/>
            <person name="Skrede I."/>
            <person name="Wolfe B."/>
            <person name="LaButti K."/>
            <person name="Ohm R.A."/>
            <person name="Grigoriev I.V."/>
            <person name="Pringle A."/>
        </authorList>
    </citation>
    <scope>NUCLEOTIDE SEQUENCE [LARGE SCALE GENOMIC DNA]</scope>
    <source>
        <strain evidence="3 4">SKay4041</strain>
    </source>
</reference>
<name>A0A2A9NVN4_9AGAR</name>
<proteinExistence type="predicted"/>
<protein>
    <submittedName>
        <fullName evidence="3">Uncharacterized protein</fullName>
    </submittedName>
</protein>
<feature type="region of interest" description="Disordered" evidence="1">
    <location>
        <begin position="127"/>
        <end position="161"/>
    </location>
</feature>
<feature type="signal peptide" evidence="2">
    <location>
        <begin position="1"/>
        <end position="18"/>
    </location>
</feature>
<dbReference type="STRING" id="703135.A0A2A9NVN4"/>
<evidence type="ECO:0000256" key="1">
    <source>
        <dbReference type="SAM" id="MobiDB-lite"/>
    </source>
</evidence>